<dbReference type="EMBL" id="RBWV01000002">
    <property type="protein sequence ID" value="RKS80731.1"/>
    <property type="molecule type" value="Genomic_DNA"/>
</dbReference>
<dbReference type="InterPro" id="IPR001509">
    <property type="entry name" value="Epimerase_deHydtase"/>
</dbReference>
<sequence>MSVRPTGRTEKGSDVGRTVVTGGAGFLGSHLCERLLADGEEVVCLDNFVTGAPENVAHLLERPGFRLVRTDVTDYIHVAGAVDTVLHFASPASPIDYLQLPIETMKVGSIGTLHALGLAQEKGARFLLASTSETYGDPKVHPQPETYWGHVNPVGPRGVYDEAKRFGEALTMAYRRHNGVNAGIVRIFNTFGPRMRPNDGRAIPTFIRQALLGEPLTVAGDGSQTRSVIYVDDLVEGILRLTRSGLDGPVNIGNPHEISMLDLAVWIRDLTGSSSEVQFIERPQDDPSVRQPDITKARELLGWEPVVPVEEGLRRTIAYFQSHPELVGAPLSTV</sequence>
<comment type="caution">
    <text evidence="14">The sequence shown here is derived from an EMBL/GenBank/DDBJ whole genome shotgun (WGS) entry which is preliminary data.</text>
</comment>
<dbReference type="Gene3D" id="3.40.50.720">
    <property type="entry name" value="NAD(P)-binding Rossmann-like Domain"/>
    <property type="match status" value="1"/>
</dbReference>
<evidence type="ECO:0000256" key="5">
    <source>
        <dbReference type="ARBA" id="ARBA00022968"/>
    </source>
</evidence>
<keyword evidence="3" id="KW-0812">Transmembrane</keyword>
<evidence type="ECO:0000256" key="2">
    <source>
        <dbReference type="ARBA" id="ARBA00004323"/>
    </source>
</evidence>
<dbReference type="InterPro" id="IPR044516">
    <property type="entry name" value="UXS-like"/>
</dbReference>
<keyword evidence="8" id="KW-0333">Golgi apparatus</keyword>
<dbReference type="GO" id="GO:0033320">
    <property type="term" value="P:UDP-D-xylose biosynthetic process"/>
    <property type="evidence" value="ECO:0007669"/>
    <property type="project" value="UniProtKB-UniPathway"/>
</dbReference>
<evidence type="ECO:0000256" key="12">
    <source>
        <dbReference type="ARBA" id="ARBA00037859"/>
    </source>
</evidence>
<dbReference type="Pfam" id="PF01370">
    <property type="entry name" value="Epimerase"/>
    <property type="match status" value="1"/>
</dbReference>
<keyword evidence="6" id="KW-1133">Transmembrane helix</keyword>
<keyword evidence="7" id="KW-0520">NAD</keyword>
<dbReference type="FunFam" id="3.40.50.720:FF:000065">
    <property type="entry name" value="UDP-glucuronic acid decarboxylase 1"/>
    <property type="match status" value="1"/>
</dbReference>
<dbReference type="CDD" id="cd05230">
    <property type="entry name" value="UGD_SDR_e"/>
    <property type="match status" value="1"/>
</dbReference>
<comment type="cofactor">
    <cofactor evidence="1">
        <name>NAD(+)</name>
        <dbReference type="ChEBI" id="CHEBI:57540"/>
    </cofactor>
</comment>
<evidence type="ECO:0000256" key="7">
    <source>
        <dbReference type="ARBA" id="ARBA00023027"/>
    </source>
</evidence>
<keyword evidence="9" id="KW-0472">Membrane</keyword>
<comment type="subcellular location">
    <subcellularLocation>
        <location evidence="2">Golgi apparatus membrane</location>
        <topology evidence="2">Single-pass type II membrane protein</topology>
    </subcellularLocation>
    <subcellularLocation>
        <location evidence="12">Golgi apparatus</location>
        <location evidence="12">Golgi stack membrane</location>
    </subcellularLocation>
</comment>
<dbReference type="GO" id="GO:0070403">
    <property type="term" value="F:NAD+ binding"/>
    <property type="evidence" value="ECO:0007669"/>
    <property type="project" value="InterPro"/>
</dbReference>
<dbReference type="InParanoid" id="A0A420XVH6"/>
<evidence type="ECO:0000256" key="11">
    <source>
        <dbReference type="ARBA" id="ARBA00023239"/>
    </source>
</evidence>
<reference evidence="14 15" key="1">
    <citation type="submission" date="2018-10" db="EMBL/GenBank/DDBJ databases">
        <title>Genomic Encyclopedia of Archaeal and Bacterial Type Strains, Phase II (KMG-II): from individual species to whole genera.</title>
        <authorList>
            <person name="Goeker M."/>
        </authorList>
    </citation>
    <scope>NUCLEOTIDE SEQUENCE [LARGE SCALE GENOMIC DNA]</scope>
    <source>
        <strain evidence="14 15">RP-AC37</strain>
    </source>
</reference>
<evidence type="ECO:0000313" key="15">
    <source>
        <dbReference type="Proteomes" id="UP000281955"/>
    </source>
</evidence>
<dbReference type="GO" id="GO:0005737">
    <property type="term" value="C:cytoplasm"/>
    <property type="evidence" value="ECO:0007669"/>
    <property type="project" value="TreeGrafter"/>
</dbReference>
<dbReference type="SUPFAM" id="SSF51735">
    <property type="entry name" value="NAD(P)-binding Rossmann-fold domains"/>
    <property type="match status" value="1"/>
</dbReference>
<keyword evidence="5" id="KW-0735">Signal-anchor</keyword>
<evidence type="ECO:0000256" key="1">
    <source>
        <dbReference type="ARBA" id="ARBA00001911"/>
    </source>
</evidence>
<organism evidence="14 15">
    <name type="scientific">Motilibacter peucedani</name>
    <dbReference type="NCBI Taxonomy" id="598650"/>
    <lineage>
        <taxon>Bacteria</taxon>
        <taxon>Bacillati</taxon>
        <taxon>Actinomycetota</taxon>
        <taxon>Actinomycetes</taxon>
        <taxon>Motilibacterales</taxon>
        <taxon>Motilibacteraceae</taxon>
        <taxon>Motilibacter</taxon>
    </lineage>
</organism>
<evidence type="ECO:0000256" key="10">
    <source>
        <dbReference type="ARBA" id="ARBA00023180"/>
    </source>
</evidence>
<keyword evidence="15" id="KW-1185">Reference proteome</keyword>
<accession>A0A420XVH6</accession>
<evidence type="ECO:0000313" key="14">
    <source>
        <dbReference type="EMBL" id="RKS80731.1"/>
    </source>
</evidence>
<evidence type="ECO:0000256" key="3">
    <source>
        <dbReference type="ARBA" id="ARBA00022692"/>
    </source>
</evidence>
<dbReference type="PANTHER" id="PTHR43078">
    <property type="entry name" value="UDP-GLUCURONIC ACID DECARBOXYLASE-RELATED"/>
    <property type="match status" value="1"/>
</dbReference>
<evidence type="ECO:0000256" key="9">
    <source>
        <dbReference type="ARBA" id="ARBA00023136"/>
    </source>
</evidence>
<evidence type="ECO:0000259" key="13">
    <source>
        <dbReference type="Pfam" id="PF01370"/>
    </source>
</evidence>
<gene>
    <name evidence="14" type="ORF">CLV35_0199</name>
</gene>
<dbReference type="Proteomes" id="UP000281955">
    <property type="component" value="Unassembled WGS sequence"/>
</dbReference>
<feature type="domain" description="NAD-dependent epimerase/dehydratase" evidence="13">
    <location>
        <begin position="19"/>
        <end position="253"/>
    </location>
</feature>
<keyword evidence="10" id="KW-0325">Glycoprotein</keyword>
<evidence type="ECO:0000256" key="4">
    <source>
        <dbReference type="ARBA" id="ARBA00022793"/>
    </source>
</evidence>
<dbReference type="InterPro" id="IPR036291">
    <property type="entry name" value="NAD(P)-bd_dom_sf"/>
</dbReference>
<evidence type="ECO:0000256" key="8">
    <source>
        <dbReference type="ARBA" id="ARBA00023034"/>
    </source>
</evidence>
<dbReference type="UniPathway" id="UPA00796">
    <property type="reaction ID" value="UER00771"/>
</dbReference>
<name>A0A420XVH6_9ACTN</name>
<dbReference type="AlphaFoldDB" id="A0A420XVH6"/>
<proteinExistence type="predicted"/>
<keyword evidence="4" id="KW-0210">Decarboxylase</keyword>
<protein>
    <submittedName>
        <fullName evidence="14">dTDP-glucose 4,6-dehydratase</fullName>
    </submittedName>
</protein>
<dbReference type="PANTHER" id="PTHR43078:SF6">
    <property type="entry name" value="UDP-GLUCURONIC ACID DECARBOXYLASE 1"/>
    <property type="match status" value="1"/>
</dbReference>
<dbReference type="GO" id="GO:0048040">
    <property type="term" value="F:UDP-glucuronate decarboxylase activity"/>
    <property type="evidence" value="ECO:0007669"/>
    <property type="project" value="TreeGrafter"/>
</dbReference>
<keyword evidence="11" id="KW-0456">Lyase</keyword>
<evidence type="ECO:0000256" key="6">
    <source>
        <dbReference type="ARBA" id="ARBA00022989"/>
    </source>
</evidence>
<dbReference type="GO" id="GO:0042732">
    <property type="term" value="P:D-xylose metabolic process"/>
    <property type="evidence" value="ECO:0007669"/>
    <property type="project" value="InterPro"/>
</dbReference>